<dbReference type="InterPro" id="IPR050469">
    <property type="entry name" value="Diguanylate_Cyclase"/>
</dbReference>
<dbReference type="AlphaFoldDB" id="A0A239JVQ8"/>
<dbReference type="PROSITE" id="PS50887">
    <property type="entry name" value="GGDEF"/>
    <property type="match status" value="1"/>
</dbReference>
<evidence type="ECO:0000313" key="3">
    <source>
        <dbReference type="EMBL" id="SNT08964.1"/>
    </source>
</evidence>
<keyword evidence="1" id="KW-0472">Membrane</keyword>
<keyword evidence="4" id="KW-1185">Reference proteome</keyword>
<dbReference type="NCBIfam" id="TIGR00254">
    <property type="entry name" value="GGDEF"/>
    <property type="match status" value="1"/>
</dbReference>
<dbReference type="Pfam" id="PF00990">
    <property type="entry name" value="GGDEF"/>
    <property type="match status" value="1"/>
</dbReference>
<dbReference type="Proteomes" id="UP000198327">
    <property type="component" value="Unassembled WGS sequence"/>
</dbReference>
<feature type="transmembrane region" description="Helical" evidence="1">
    <location>
        <begin position="53"/>
        <end position="74"/>
    </location>
</feature>
<feature type="transmembrane region" description="Helical" evidence="1">
    <location>
        <begin position="81"/>
        <end position="99"/>
    </location>
</feature>
<evidence type="ECO:0000256" key="1">
    <source>
        <dbReference type="SAM" id="Phobius"/>
    </source>
</evidence>
<dbReference type="SMART" id="SM00267">
    <property type="entry name" value="GGDEF"/>
    <property type="match status" value="1"/>
</dbReference>
<dbReference type="PANTHER" id="PTHR45138">
    <property type="entry name" value="REGULATORY COMPONENTS OF SENSORY TRANSDUCTION SYSTEM"/>
    <property type="match status" value="1"/>
</dbReference>
<dbReference type="GO" id="GO:0043709">
    <property type="term" value="P:cell adhesion involved in single-species biofilm formation"/>
    <property type="evidence" value="ECO:0007669"/>
    <property type="project" value="TreeGrafter"/>
</dbReference>
<feature type="transmembrane region" description="Helical" evidence="1">
    <location>
        <begin position="152"/>
        <end position="173"/>
    </location>
</feature>
<keyword evidence="1" id="KW-1133">Transmembrane helix</keyword>
<accession>A0A239JVQ8</accession>
<evidence type="ECO:0000313" key="4">
    <source>
        <dbReference type="Proteomes" id="UP000198327"/>
    </source>
</evidence>
<keyword evidence="1" id="KW-0812">Transmembrane</keyword>
<name>A0A239JVQ8_9NOCA</name>
<protein>
    <submittedName>
        <fullName evidence="3">Diguanylate cyclase (GGDEF) domain-containing protein</fullName>
    </submittedName>
</protein>
<dbReference type="InterPro" id="IPR000160">
    <property type="entry name" value="GGDEF_dom"/>
</dbReference>
<evidence type="ECO:0000259" key="2">
    <source>
        <dbReference type="PROSITE" id="PS50887"/>
    </source>
</evidence>
<organism evidence="3 4">
    <name type="scientific">Rhodococcoides kyotonense</name>
    <dbReference type="NCBI Taxonomy" id="398843"/>
    <lineage>
        <taxon>Bacteria</taxon>
        <taxon>Bacillati</taxon>
        <taxon>Actinomycetota</taxon>
        <taxon>Actinomycetes</taxon>
        <taxon>Mycobacteriales</taxon>
        <taxon>Nocardiaceae</taxon>
        <taxon>Rhodococcoides</taxon>
    </lineage>
</organism>
<gene>
    <name evidence="3" type="ORF">SAMN05421642_10961</name>
</gene>
<dbReference type="SUPFAM" id="SSF55073">
    <property type="entry name" value="Nucleotide cyclase"/>
    <property type="match status" value="1"/>
</dbReference>
<dbReference type="EMBL" id="FZOW01000009">
    <property type="protein sequence ID" value="SNT08964.1"/>
    <property type="molecule type" value="Genomic_DNA"/>
</dbReference>
<dbReference type="CDD" id="cd01949">
    <property type="entry name" value="GGDEF"/>
    <property type="match status" value="1"/>
</dbReference>
<feature type="domain" description="GGDEF" evidence="2">
    <location>
        <begin position="221"/>
        <end position="367"/>
    </location>
</feature>
<reference evidence="4" key="1">
    <citation type="submission" date="2017-06" db="EMBL/GenBank/DDBJ databases">
        <authorList>
            <person name="Varghese N."/>
            <person name="Submissions S."/>
        </authorList>
    </citation>
    <scope>NUCLEOTIDE SEQUENCE [LARGE SCALE GENOMIC DNA]</scope>
    <source>
        <strain evidence="4">JCM 23211</strain>
    </source>
</reference>
<proteinExistence type="predicted"/>
<dbReference type="GO" id="GO:0052621">
    <property type="term" value="F:diguanylate cyclase activity"/>
    <property type="evidence" value="ECO:0007669"/>
    <property type="project" value="TreeGrafter"/>
</dbReference>
<dbReference type="PANTHER" id="PTHR45138:SF9">
    <property type="entry name" value="DIGUANYLATE CYCLASE DGCM-RELATED"/>
    <property type="match status" value="1"/>
</dbReference>
<sequence length="396" mass="41328">MNVFARMRPPSLAGSRRSRFDTRTAMVILSASGAVPLLIIALISPTFLRPNAFPLLICVLLFTAVTVLFAVRVGRLTEQQFTVLGFGGMAGVAVSAYLIADPAGMRAVTGMLAIVPAIAASGSPPRVTTFLTGVSVSMASALSIVGMGSSGWAVTFVAIGAAATAVLVPVALISGLRRALHTINEQLQVLASTDPLTGLANRRGLLTLAEKLLDTAAKQRVQISALVVDIDLFKTVNDTDGHAAGDRALTAVAEALNHAVDDVGAPNAIVSRIGGEEFLVLAPKMPGTVLADGVLHWVRSNCTVTVSVGTVTVDLHQSLPGRQPIRPRPNRTDRDIDAVLDHVVRAADSALYEAKSAGRDRARDAGVLQLPWGVDSVRGARLAPSADPPTAITRRA</sequence>
<dbReference type="Gene3D" id="3.30.70.270">
    <property type="match status" value="1"/>
</dbReference>
<dbReference type="GO" id="GO:0005886">
    <property type="term" value="C:plasma membrane"/>
    <property type="evidence" value="ECO:0007669"/>
    <property type="project" value="TreeGrafter"/>
</dbReference>
<dbReference type="InterPro" id="IPR043128">
    <property type="entry name" value="Rev_trsase/Diguanyl_cyclase"/>
</dbReference>
<dbReference type="InterPro" id="IPR029787">
    <property type="entry name" value="Nucleotide_cyclase"/>
</dbReference>
<dbReference type="STRING" id="398843.A3K89_12195"/>
<dbReference type="GO" id="GO:1902201">
    <property type="term" value="P:negative regulation of bacterial-type flagellum-dependent cell motility"/>
    <property type="evidence" value="ECO:0007669"/>
    <property type="project" value="TreeGrafter"/>
</dbReference>
<feature type="transmembrane region" description="Helical" evidence="1">
    <location>
        <begin position="25"/>
        <end position="47"/>
    </location>
</feature>